<proteinExistence type="inferred from homology"/>
<comment type="subcellular location">
    <subcellularLocation>
        <location evidence="6">Cytoplasm</location>
    </subcellularLocation>
    <text evidence="6">May associate with membranes.</text>
</comment>
<evidence type="ECO:0000256" key="5">
    <source>
        <dbReference type="ARBA" id="ARBA00023134"/>
    </source>
</evidence>
<name>A0AAP4EY19_9FIRM</name>
<dbReference type="GO" id="GO:0046872">
    <property type="term" value="F:metal ion binding"/>
    <property type="evidence" value="ECO:0007669"/>
    <property type="project" value="UniProtKB-KW"/>
</dbReference>
<feature type="binding site" evidence="8">
    <location>
        <position position="232"/>
    </location>
    <ligand>
        <name>Mg(2+)</name>
        <dbReference type="ChEBI" id="CHEBI:18420"/>
    </ligand>
</feature>
<comment type="function">
    <text evidence="6">GTPase that associates with the 50S ribosomal subunit and may have a role during protein synthesis or ribosome biogenesis.</text>
</comment>
<comment type="similarity">
    <text evidence="6">Belongs to the TRAFAC class OBG-HflX-like GTPase superfamily. HflX GTPase family.</text>
</comment>
<sequence length="411" mass="45935">MIEIREMEEQVVLVGISTGDGDDAEESLRELSELCRTAGAVTVGTMIQNREAPHPGTYLGTGKIGELSELIRKLGATGIVCDDELSPAQLKNLENLLDTKVMDRTLVILDIFAARASTREGKIQVELAQLRYRAARLTGLGSSLSRLGGGIGTRGPGEKKLEVDRRRIHERISVLKAELSEVKRHRETTRRQRERNKKAVAAIVGYTNAGKSTLLNTLTGAEVLSEDKLFATLDPTTRELLLPDGESILLTDTVGFIRKLPHHLVEAFRSTLEEAKYADMILHVVDTSNPSMDIQMHTVYETLRRLEVMGKPVITLFNKADKLSELPVLRDFQADETLFVSAKTGLGLLELKEILTKKLRERKLYLERLYPYREAGKIQLIRKYGQVLSEEYREDGIAVTGYIPPEFLGKL</sequence>
<comment type="subunit">
    <text evidence="6">Monomer. Associates with the 50S ribosomal subunit.</text>
</comment>
<dbReference type="Pfam" id="PF01926">
    <property type="entry name" value="MMR_HSR1"/>
    <property type="match status" value="1"/>
</dbReference>
<dbReference type="InterPro" id="IPR042108">
    <property type="entry name" value="GTPase_HflX_N_sf"/>
</dbReference>
<dbReference type="GO" id="GO:0005737">
    <property type="term" value="C:cytoplasm"/>
    <property type="evidence" value="ECO:0007669"/>
    <property type="project" value="UniProtKB-SubCell"/>
</dbReference>
<dbReference type="PIRSF" id="PIRSF006809">
    <property type="entry name" value="GTP-binding_hflX_prd"/>
    <property type="match status" value="1"/>
</dbReference>
<feature type="binding site" evidence="7">
    <location>
        <begin position="252"/>
        <end position="255"/>
    </location>
    <ligand>
        <name>GTP</name>
        <dbReference type="ChEBI" id="CHEBI:37565"/>
    </ligand>
</feature>
<evidence type="ECO:0000256" key="6">
    <source>
        <dbReference type="HAMAP-Rule" id="MF_00900"/>
    </source>
</evidence>
<evidence type="ECO:0000256" key="3">
    <source>
        <dbReference type="ARBA" id="ARBA00022741"/>
    </source>
</evidence>
<dbReference type="Gene3D" id="3.40.50.11060">
    <property type="entry name" value="GTPase HflX, N-terminal domain"/>
    <property type="match status" value="1"/>
</dbReference>
<dbReference type="InterPro" id="IPR027417">
    <property type="entry name" value="P-loop_NTPase"/>
</dbReference>
<dbReference type="RefSeq" id="WP_283229900.1">
    <property type="nucleotide sequence ID" value="NZ_JASGBQ010000002.1"/>
</dbReference>
<keyword evidence="5 6" id="KW-0342">GTP-binding</keyword>
<dbReference type="AlphaFoldDB" id="A0AAP4EY19"/>
<keyword evidence="3 6" id="KW-0547">Nucleotide-binding</keyword>
<reference evidence="10 11" key="1">
    <citation type="submission" date="2023-05" db="EMBL/GenBank/DDBJ databases">
        <title>[ruminococcus] sp. nov., isolated from a pig farm feces dump.</title>
        <authorList>
            <person name="Chang Y.-H."/>
        </authorList>
    </citation>
    <scope>NUCLEOTIDE SEQUENCE [LARGE SCALE GENOMIC DNA]</scope>
    <source>
        <strain evidence="10 11">YH-rum2234</strain>
    </source>
</reference>
<dbReference type="InterPro" id="IPR025121">
    <property type="entry name" value="GTPase_HflX_N"/>
</dbReference>
<dbReference type="Gene3D" id="6.10.250.2860">
    <property type="match status" value="1"/>
</dbReference>
<keyword evidence="1 6" id="KW-0963">Cytoplasm</keyword>
<feature type="binding site" evidence="7">
    <location>
        <begin position="205"/>
        <end position="212"/>
    </location>
    <ligand>
        <name>GTP</name>
        <dbReference type="ChEBI" id="CHEBI:37565"/>
    </ligand>
</feature>
<dbReference type="SUPFAM" id="SSF52540">
    <property type="entry name" value="P-loop containing nucleoside triphosphate hydrolases"/>
    <property type="match status" value="1"/>
</dbReference>
<feature type="domain" description="Hflx-type G" evidence="9">
    <location>
        <begin position="199"/>
        <end position="363"/>
    </location>
</feature>
<dbReference type="InterPro" id="IPR030394">
    <property type="entry name" value="G_HFLX_dom"/>
</dbReference>
<dbReference type="EMBL" id="JASGBQ010000002">
    <property type="protein sequence ID" value="MDI9241391.1"/>
    <property type="molecule type" value="Genomic_DNA"/>
</dbReference>
<dbReference type="InterPro" id="IPR032305">
    <property type="entry name" value="GTP-bd_M"/>
</dbReference>
<dbReference type="Proteomes" id="UP001300383">
    <property type="component" value="Unassembled WGS sequence"/>
</dbReference>
<dbReference type="Pfam" id="PF16360">
    <property type="entry name" value="GTP-bdg_M"/>
    <property type="match status" value="1"/>
</dbReference>
<dbReference type="Gene3D" id="3.40.50.300">
    <property type="entry name" value="P-loop containing nucleotide triphosphate hydrolases"/>
    <property type="match status" value="1"/>
</dbReference>
<evidence type="ECO:0000313" key="11">
    <source>
        <dbReference type="Proteomes" id="UP001300383"/>
    </source>
</evidence>
<dbReference type="InterPro" id="IPR016496">
    <property type="entry name" value="GTPase_HflX"/>
</dbReference>
<dbReference type="GO" id="GO:0005525">
    <property type="term" value="F:GTP binding"/>
    <property type="evidence" value="ECO:0007669"/>
    <property type="project" value="UniProtKB-UniRule"/>
</dbReference>
<dbReference type="FunFam" id="3.40.50.11060:FF:000001">
    <property type="entry name" value="GTPase HflX"/>
    <property type="match status" value="1"/>
</dbReference>
<feature type="binding site" evidence="8">
    <location>
        <position position="212"/>
    </location>
    <ligand>
        <name>Mg(2+)</name>
        <dbReference type="ChEBI" id="CHEBI:18420"/>
    </ligand>
</feature>
<dbReference type="Pfam" id="PF13167">
    <property type="entry name" value="GTP-bdg_N"/>
    <property type="match status" value="1"/>
</dbReference>
<evidence type="ECO:0000256" key="1">
    <source>
        <dbReference type="ARBA" id="ARBA00022490"/>
    </source>
</evidence>
<dbReference type="PANTHER" id="PTHR10229">
    <property type="entry name" value="GTP-BINDING PROTEIN HFLX"/>
    <property type="match status" value="1"/>
</dbReference>
<accession>A0AAP4EY19</accession>
<keyword evidence="11" id="KW-1185">Reference proteome</keyword>
<evidence type="ECO:0000259" key="9">
    <source>
        <dbReference type="PROSITE" id="PS51705"/>
    </source>
</evidence>
<feature type="binding site" evidence="7">
    <location>
        <begin position="341"/>
        <end position="343"/>
    </location>
    <ligand>
        <name>GTP</name>
        <dbReference type="ChEBI" id="CHEBI:37565"/>
    </ligand>
</feature>
<dbReference type="InterPro" id="IPR006073">
    <property type="entry name" value="GTP-bd"/>
</dbReference>
<organism evidence="10 11">
    <name type="scientific">Fusibacillus kribbianus</name>
    <dbReference type="NCBI Taxonomy" id="3044208"/>
    <lineage>
        <taxon>Bacteria</taxon>
        <taxon>Bacillati</taxon>
        <taxon>Bacillota</taxon>
        <taxon>Clostridia</taxon>
        <taxon>Lachnospirales</taxon>
        <taxon>Lachnospiraceae</taxon>
        <taxon>Fusibacillus</taxon>
    </lineage>
</organism>
<evidence type="ECO:0000256" key="2">
    <source>
        <dbReference type="ARBA" id="ARBA00022723"/>
    </source>
</evidence>
<comment type="cofactor">
    <cofactor evidence="8">
        <name>Mg(2+)</name>
        <dbReference type="ChEBI" id="CHEBI:18420"/>
    </cofactor>
</comment>
<dbReference type="HAMAP" id="MF_00900">
    <property type="entry name" value="GTPase_HflX"/>
    <property type="match status" value="1"/>
</dbReference>
<evidence type="ECO:0000256" key="7">
    <source>
        <dbReference type="PIRSR" id="PIRSR006809-1"/>
    </source>
</evidence>
<comment type="caution">
    <text evidence="10">The sequence shown here is derived from an EMBL/GenBank/DDBJ whole genome shotgun (WGS) entry which is preliminary data.</text>
</comment>
<protein>
    <recommendedName>
        <fullName evidence="6">GTPase HflX</fullName>
    </recommendedName>
    <alternativeName>
        <fullName evidence="6">GTP-binding protein HflX</fullName>
    </alternativeName>
</protein>
<feature type="binding site" evidence="7">
    <location>
        <begin position="230"/>
        <end position="234"/>
    </location>
    <ligand>
        <name>GTP</name>
        <dbReference type="ChEBI" id="CHEBI:37565"/>
    </ligand>
</feature>
<keyword evidence="2 8" id="KW-0479">Metal-binding</keyword>
<gene>
    <name evidence="6 10" type="primary">hflX</name>
    <name evidence="10" type="ORF">QJ036_02720</name>
</gene>
<evidence type="ECO:0000256" key="8">
    <source>
        <dbReference type="PIRSR" id="PIRSR006809-2"/>
    </source>
</evidence>
<keyword evidence="4 8" id="KW-0460">Magnesium</keyword>
<dbReference type="PROSITE" id="PS51705">
    <property type="entry name" value="G_HFLX"/>
    <property type="match status" value="1"/>
</dbReference>
<dbReference type="GO" id="GO:0043022">
    <property type="term" value="F:ribosome binding"/>
    <property type="evidence" value="ECO:0007669"/>
    <property type="project" value="TreeGrafter"/>
</dbReference>
<dbReference type="CDD" id="cd01878">
    <property type="entry name" value="HflX"/>
    <property type="match status" value="1"/>
</dbReference>
<dbReference type="GO" id="GO:0003924">
    <property type="term" value="F:GTPase activity"/>
    <property type="evidence" value="ECO:0007669"/>
    <property type="project" value="UniProtKB-UniRule"/>
</dbReference>
<dbReference type="NCBIfam" id="TIGR03156">
    <property type="entry name" value="GTP_HflX"/>
    <property type="match status" value="1"/>
</dbReference>
<dbReference type="PRINTS" id="PR00326">
    <property type="entry name" value="GTP1OBG"/>
</dbReference>
<feature type="binding site" evidence="7">
    <location>
        <begin position="318"/>
        <end position="321"/>
    </location>
    <ligand>
        <name>GTP</name>
        <dbReference type="ChEBI" id="CHEBI:37565"/>
    </ligand>
</feature>
<evidence type="ECO:0000313" key="10">
    <source>
        <dbReference type="EMBL" id="MDI9241391.1"/>
    </source>
</evidence>
<dbReference type="PANTHER" id="PTHR10229:SF0">
    <property type="entry name" value="GTP-BINDING PROTEIN 6-RELATED"/>
    <property type="match status" value="1"/>
</dbReference>
<evidence type="ECO:0000256" key="4">
    <source>
        <dbReference type="ARBA" id="ARBA00022842"/>
    </source>
</evidence>